<dbReference type="AlphaFoldDB" id="A0A9Q0ML13"/>
<accession>A0A9Q0ML13</accession>
<comment type="caution">
    <text evidence="1">The sequence shown here is derived from an EMBL/GenBank/DDBJ whole genome shotgun (WGS) entry which is preliminary data.</text>
</comment>
<organism evidence="1 2">
    <name type="scientific">Pseudolycoriella hygida</name>
    <dbReference type="NCBI Taxonomy" id="35572"/>
    <lineage>
        <taxon>Eukaryota</taxon>
        <taxon>Metazoa</taxon>
        <taxon>Ecdysozoa</taxon>
        <taxon>Arthropoda</taxon>
        <taxon>Hexapoda</taxon>
        <taxon>Insecta</taxon>
        <taxon>Pterygota</taxon>
        <taxon>Neoptera</taxon>
        <taxon>Endopterygota</taxon>
        <taxon>Diptera</taxon>
        <taxon>Nematocera</taxon>
        <taxon>Sciaroidea</taxon>
        <taxon>Sciaridae</taxon>
        <taxon>Pseudolycoriella</taxon>
    </lineage>
</organism>
<gene>
    <name evidence="1" type="ORF">Bhyg_17821</name>
</gene>
<reference evidence="1" key="1">
    <citation type="submission" date="2022-07" db="EMBL/GenBank/DDBJ databases">
        <authorList>
            <person name="Trinca V."/>
            <person name="Uliana J.V.C."/>
            <person name="Torres T.T."/>
            <person name="Ward R.J."/>
            <person name="Monesi N."/>
        </authorList>
    </citation>
    <scope>NUCLEOTIDE SEQUENCE</scope>
    <source>
        <strain evidence="1">HSMRA1968</strain>
        <tissue evidence="1">Whole embryos</tissue>
    </source>
</reference>
<keyword evidence="2" id="KW-1185">Reference proteome</keyword>
<proteinExistence type="predicted"/>
<dbReference type="Proteomes" id="UP001151699">
    <property type="component" value="Unassembled WGS sequence"/>
</dbReference>
<evidence type="ECO:0000313" key="2">
    <source>
        <dbReference type="Proteomes" id="UP001151699"/>
    </source>
</evidence>
<dbReference type="EMBL" id="WJQU01003937">
    <property type="protein sequence ID" value="KAJ6620949.1"/>
    <property type="molecule type" value="Genomic_DNA"/>
</dbReference>
<sequence>MANDFKAMTGSRHYYLTNMTAFHALGSNVTNA</sequence>
<feature type="non-terminal residue" evidence="1">
    <location>
        <position position="32"/>
    </location>
</feature>
<evidence type="ECO:0000313" key="1">
    <source>
        <dbReference type="EMBL" id="KAJ6620949.1"/>
    </source>
</evidence>
<protein>
    <submittedName>
        <fullName evidence="1">Uncharacterized protein</fullName>
    </submittedName>
</protein>
<name>A0A9Q0ML13_9DIPT</name>